<name>A0AA46I6E4_9FUSO</name>
<dbReference type="AlphaFoldDB" id="A0AA46I6E4"/>
<keyword evidence="2" id="KW-1185">Reference proteome</keyword>
<evidence type="ECO:0000313" key="2">
    <source>
        <dbReference type="Proteomes" id="UP000294678"/>
    </source>
</evidence>
<reference evidence="1 2" key="1">
    <citation type="submission" date="2019-03" db="EMBL/GenBank/DDBJ databases">
        <title>Genomic Encyclopedia of Type Strains, Phase IV (KMG-IV): sequencing the most valuable type-strain genomes for metagenomic binning, comparative biology and taxonomic classification.</title>
        <authorList>
            <person name="Goeker M."/>
        </authorList>
    </citation>
    <scope>NUCLEOTIDE SEQUENCE [LARGE SCALE GENOMIC DNA]</scope>
    <source>
        <strain evidence="1 2">DSM 100055</strain>
    </source>
</reference>
<dbReference type="RefSeq" id="WP_166667296.1">
    <property type="nucleotide sequence ID" value="NZ_SOBG01000001.1"/>
</dbReference>
<evidence type="ECO:0000313" key="1">
    <source>
        <dbReference type="EMBL" id="TDT72370.1"/>
    </source>
</evidence>
<proteinExistence type="predicted"/>
<organism evidence="1 2">
    <name type="scientific">Hypnocyclicus thermotrophus</name>
    <dbReference type="NCBI Taxonomy" id="1627895"/>
    <lineage>
        <taxon>Bacteria</taxon>
        <taxon>Fusobacteriati</taxon>
        <taxon>Fusobacteriota</taxon>
        <taxon>Fusobacteriia</taxon>
        <taxon>Fusobacteriales</taxon>
        <taxon>Fusobacteriaceae</taxon>
        <taxon>Hypnocyclicus</taxon>
    </lineage>
</organism>
<accession>A0AA46I6E4</accession>
<sequence length="48" mass="5537">MKTLIILIILAIPLYFSFKKFFNFIRGKESACHCDSKNSECSHCPVNK</sequence>
<comment type="caution">
    <text evidence="1">The sequence shown here is derived from an EMBL/GenBank/DDBJ whole genome shotgun (WGS) entry which is preliminary data.</text>
</comment>
<dbReference type="EMBL" id="SOBG01000001">
    <property type="protein sequence ID" value="TDT72370.1"/>
    <property type="molecule type" value="Genomic_DNA"/>
</dbReference>
<dbReference type="Proteomes" id="UP000294678">
    <property type="component" value="Unassembled WGS sequence"/>
</dbReference>
<protein>
    <submittedName>
        <fullName evidence="1">Uncharacterized protein</fullName>
    </submittedName>
</protein>
<gene>
    <name evidence="1" type="ORF">EV215_0170</name>
</gene>